<organism evidence="2 3">
    <name type="scientific">Mycolicibacterium rutilum</name>
    <name type="common">Mycobacterium rutilum</name>
    <dbReference type="NCBI Taxonomy" id="370526"/>
    <lineage>
        <taxon>Bacteria</taxon>
        <taxon>Bacillati</taxon>
        <taxon>Actinomycetota</taxon>
        <taxon>Actinomycetes</taxon>
        <taxon>Mycobacteriales</taxon>
        <taxon>Mycobacteriaceae</taxon>
        <taxon>Mycolicibacterium</taxon>
    </lineage>
</organism>
<dbReference type="EMBL" id="LT629971">
    <property type="protein sequence ID" value="SEH56652.1"/>
    <property type="molecule type" value="Genomic_DNA"/>
</dbReference>
<gene>
    <name evidence="2" type="ORF">SAMN04489835_1515</name>
</gene>
<sequence>MRSDLPFLGTEALASGRFGPRTLLSRNDRIYRDVYLSKDVELTAATRAVAAWLWSGRQATMGGQSAAALYGTEWIDAQLPAEMFRRNGKPASKIVIHRDELLAHEVTSVRGIDVTTPARTAFDLGRRGPFVEAVIRVDALGRATRLDPSSVYDVIAEHPGARGLVQLRRVLSVTDAGAESPQETRTRLVLIDGGLPQPQTQIRVDDWRIDMGYREFKVGVEYDGAQHWTDPFIRANDIERHAQLSARGWLIIRVSADLLRHRPHVIVMRVCAALRQAGAEWPVIERVLGRCAA</sequence>
<feature type="domain" description="DUF559" evidence="1">
    <location>
        <begin position="200"/>
        <end position="273"/>
    </location>
</feature>
<evidence type="ECO:0000259" key="1">
    <source>
        <dbReference type="Pfam" id="PF04480"/>
    </source>
</evidence>
<evidence type="ECO:0000313" key="3">
    <source>
        <dbReference type="Proteomes" id="UP000182915"/>
    </source>
</evidence>
<dbReference type="AlphaFoldDB" id="A0A1H6JCS9"/>
<reference evidence="3" key="1">
    <citation type="submission" date="2016-10" db="EMBL/GenBank/DDBJ databases">
        <authorList>
            <person name="Varghese N."/>
            <person name="Submissions S."/>
        </authorList>
    </citation>
    <scope>NUCLEOTIDE SEQUENCE [LARGE SCALE GENOMIC DNA]</scope>
    <source>
        <strain evidence="3">DSM 45405</strain>
    </source>
</reference>
<dbReference type="InterPro" id="IPR011335">
    <property type="entry name" value="Restrct_endonuc-II-like"/>
</dbReference>
<dbReference type="InterPro" id="IPR007569">
    <property type="entry name" value="DUF559"/>
</dbReference>
<dbReference type="Proteomes" id="UP000182915">
    <property type="component" value="Chromosome I"/>
</dbReference>
<protein>
    <recommendedName>
        <fullName evidence="1">DUF559 domain-containing protein</fullName>
    </recommendedName>
</protein>
<accession>A0A1H6JCS9</accession>
<dbReference type="RefSeq" id="WP_083406643.1">
    <property type="nucleotide sequence ID" value="NZ_LT629971.1"/>
</dbReference>
<evidence type="ECO:0000313" key="2">
    <source>
        <dbReference type="EMBL" id="SEH56652.1"/>
    </source>
</evidence>
<dbReference type="STRING" id="370526.SAMN04489835_1515"/>
<dbReference type="Gene3D" id="3.40.960.10">
    <property type="entry name" value="VSR Endonuclease"/>
    <property type="match status" value="1"/>
</dbReference>
<dbReference type="SUPFAM" id="SSF52980">
    <property type="entry name" value="Restriction endonuclease-like"/>
    <property type="match status" value="1"/>
</dbReference>
<dbReference type="Pfam" id="PF04480">
    <property type="entry name" value="DUF559"/>
    <property type="match status" value="1"/>
</dbReference>
<proteinExistence type="predicted"/>
<dbReference type="OrthoDB" id="3173471at2"/>
<keyword evidence="3" id="KW-1185">Reference proteome</keyword>
<name>A0A1H6JCS9_MYCRU</name>